<keyword evidence="9" id="KW-1185">Reference proteome</keyword>
<keyword evidence="3 6" id="KW-0812">Transmembrane</keyword>
<keyword evidence="8" id="KW-0067">ATP-binding</keyword>
<keyword evidence="5 6" id="KW-0472">Membrane</keyword>
<dbReference type="PANTHER" id="PTHR11384">
    <property type="entry name" value="ATP-BINDING CASSETTE, SUB-FAMILY D MEMBER"/>
    <property type="match status" value="1"/>
</dbReference>
<reference evidence="8 9" key="1">
    <citation type="submission" date="2021-12" db="EMBL/GenBank/DDBJ databases">
        <title>Siccirubricoccus leaddurans sp. nov., a high concentration Zn2+ tolerance bacterium.</title>
        <authorList>
            <person name="Cao Y."/>
        </authorList>
    </citation>
    <scope>NUCLEOTIDE SEQUENCE [LARGE SCALE GENOMIC DNA]</scope>
    <source>
        <strain evidence="8 9">KC 17139</strain>
    </source>
</reference>
<feature type="transmembrane region" description="Helical" evidence="6">
    <location>
        <begin position="201"/>
        <end position="221"/>
    </location>
</feature>
<dbReference type="PROSITE" id="PS50929">
    <property type="entry name" value="ABC_TM1F"/>
    <property type="match status" value="1"/>
</dbReference>
<feature type="transmembrane region" description="Helical" evidence="6">
    <location>
        <begin position="40"/>
        <end position="59"/>
    </location>
</feature>
<evidence type="ECO:0000259" key="7">
    <source>
        <dbReference type="PROSITE" id="PS50929"/>
    </source>
</evidence>
<evidence type="ECO:0000256" key="2">
    <source>
        <dbReference type="ARBA" id="ARBA00022448"/>
    </source>
</evidence>
<dbReference type="Gene3D" id="3.40.50.300">
    <property type="entry name" value="P-loop containing nucleotide triphosphate hydrolases"/>
    <property type="match status" value="1"/>
</dbReference>
<protein>
    <submittedName>
        <fullName evidence="8">ABC transporter ATP-binding protein/permease</fullName>
    </submittedName>
</protein>
<name>A0ABT1D0V5_9PROT</name>
<dbReference type="PANTHER" id="PTHR11384:SF59">
    <property type="entry name" value="LYSOSOMAL COBALAMIN TRANSPORTER ABCD4"/>
    <property type="match status" value="1"/>
</dbReference>
<evidence type="ECO:0000256" key="1">
    <source>
        <dbReference type="ARBA" id="ARBA00004651"/>
    </source>
</evidence>
<dbReference type="EMBL" id="JAFIRR010000005">
    <property type="protein sequence ID" value="MCO6414660.1"/>
    <property type="molecule type" value="Genomic_DNA"/>
</dbReference>
<dbReference type="Gene3D" id="1.20.1560.10">
    <property type="entry name" value="ABC transporter type 1, transmembrane domain"/>
    <property type="match status" value="1"/>
</dbReference>
<dbReference type="GO" id="GO:0005524">
    <property type="term" value="F:ATP binding"/>
    <property type="evidence" value="ECO:0007669"/>
    <property type="project" value="UniProtKB-KW"/>
</dbReference>
<dbReference type="Proteomes" id="UP001523392">
    <property type="component" value="Unassembled WGS sequence"/>
</dbReference>
<dbReference type="Pfam" id="PF06472">
    <property type="entry name" value="ABC_membrane_2"/>
    <property type="match status" value="1"/>
</dbReference>
<dbReference type="RefSeq" id="WP_252951249.1">
    <property type="nucleotide sequence ID" value="NZ_JAFIRR010000005.1"/>
</dbReference>
<dbReference type="InterPro" id="IPR036640">
    <property type="entry name" value="ABC1_TM_sf"/>
</dbReference>
<dbReference type="SUPFAM" id="SSF52540">
    <property type="entry name" value="P-loop containing nucleoside triphosphate hydrolases"/>
    <property type="match status" value="1"/>
</dbReference>
<dbReference type="InterPro" id="IPR050835">
    <property type="entry name" value="ABC_transporter_sub-D"/>
</dbReference>
<keyword evidence="4 6" id="KW-1133">Transmembrane helix</keyword>
<evidence type="ECO:0000256" key="3">
    <source>
        <dbReference type="ARBA" id="ARBA00022692"/>
    </source>
</evidence>
<organism evidence="8 9">
    <name type="scientific">Siccirubricoccus soli</name>
    <dbReference type="NCBI Taxonomy" id="2899147"/>
    <lineage>
        <taxon>Bacteria</taxon>
        <taxon>Pseudomonadati</taxon>
        <taxon>Pseudomonadota</taxon>
        <taxon>Alphaproteobacteria</taxon>
        <taxon>Acetobacterales</taxon>
        <taxon>Roseomonadaceae</taxon>
        <taxon>Siccirubricoccus</taxon>
    </lineage>
</organism>
<sequence>MSDPHEEDLPPPLQEDSFRRAFHRFALRYFFGRSGMRPRLLSFGLILAIIAQVALLVRLNVWNADLFDALDRRATEHLLWQAGLFLLLVAGMMVANAVQLQLKRDLQWQWRCWLTRHLTANWLSQGRHYALSQLDTEHASNPDGRIAEDIRITTESAIELASTFLTALLALFSFLSVLWVLSGIVEIPLPGTETVIPVPGHMVVLALLYSAGGNTVALLLGRPLVRATDLRQGHEASFRFALSRARECSEALAMAHAEPRERGRLNGLIALIGEVWQEQTRTLRSLILFSVGYGQIAPVLPLLVATPRYLAGAVTLGGLVQMSQAFQQVTASLSWPVDNAQRMAEWRASAERVLALRAAIATLGESARPNLYGEPVEEGGIVLESLVVRTPDGRAATPVLNERFAAGEGVHLLGDPHATALLCKAIAGHWRWGEGNIRLGPGVVPVIRIANPWLPEVPLQELLCGPGAGDPELMAAALEAMGLEALKDKLTEAEAWDSTLPEGDRQRLMLAALLVRRPEVVVLEHPLRALAPEVQEELFGKLRQALPEAVLLVSGPLPKPLPGFARELHLDPADAGPSRPVVVPRQGRIAAWLQKRFQPAG</sequence>
<evidence type="ECO:0000313" key="8">
    <source>
        <dbReference type="EMBL" id="MCO6414660.1"/>
    </source>
</evidence>
<dbReference type="InterPro" id="IPR011527">
    <property type="entry name" value="ABC1_TM_dom"/>
</dbReference>
<dbReference type="SUPFAM" id="SSF90123">
    <property type="entry name" value="ABC transporter transmembrane region"/>
    <property type="match status" value="1"/>
</dbReference>
<feature type="transmembrane region" description="Helical" evidence="6">
    <location>
        <begin position="79"/>
        <end position="98"/>
    </location>
</feature>
<gene>
    <name evidence="8" type="ORF">JYK14_00500</name>
</gene>
<proteinExistence type="predicted"/>
<keyword evidence="8" id="KW-0547">Nucleotide-binding</keyword>
<evidence type="ECO:0000256" key="5">
    <source>
        <dbReference type="ARBA" id="ARBA00023136"/>
    </source>
</evidence>
<evidence type="ECO:0000313" key="9">
    <source>
        <dbReference type="Proteomes" id="UP001523392"/>
    </source>
</evidence>
<feature type="domain" description="ABC transmembrane type-1" evidence="7">
    <location>
        <begin position="43"/>
        <end position="335"/>
    </location>
</feature>
<dbReference type="InterPro" id="IPR027417">
    <property type="entry name" value="P-loop_NTPase"/>
</dbReference>
<accession>A0ABT1D0V5</accession>
<evidence type="ECO:0000256" key="6">
    <source>
        <dbReference type="SAM" id="Phobius"/>
    </source>
</evidence>
<feature type="transmembrane region" description="Helical" evidence="6">
    <location>
        <begin position="160"/>
        <end position="181"/>
    </location>
</feature>
<comment type="caution">
    <text evidence="8">The sequence shown here is derived from an EMBL/GenBank/DDBJ whole genome shotgun (WGS) entry which is preliminary data.</text>
</comment>
<evidence type="ECO:0000256" key="4">
    <source>
        <dbReference type="ARBA" id="ARBA00022989"/>
    </source>
</evidence>
<comment type="subcellular location">
    <subcellularLocation>
        <location evidence="1">Cell membrane</location>
        <topology evidence="1">Multi-pass membrane protein</topology>
    </subcellularLocation>
</comment>
<keyword evidence="2" id="KW-0813">Transport</keyword>